<dbReference type="KEGG" id="mdb:OVN18_02415"/>
<evidence type="ECO:0000313" key="5">
    <source>
        <dbReference type="Proteomes" id="UP001164706"/>
    </source>
</evidence>
<dbReference type="Gene3D" id="1.10.3730.20">
    <property type="match status" value="1"/>
</dbReference>
<feature type="transmembrane region" description="Helical" evidence="2">
    <location>
        <begin position="114"/>
        <end position="132"/>
    </location>
</feature>
<keyword evidence="2" id="KW-1133">Transmembrane helix</keyword>
<dbReference type="AlphaFoldDB" id="A0A9E8MLU5"/>
<dbReference type="GO" id="GO:0016020">
    <property type="term" value="C:membrane"/>
    <property type="evidence" value="ECO:0007669"/>
    <property type="project" value="InterPro"/>
</dbReference>
<protein>
    <recommendedName>
        <fullName evidence="3">EamA domain-containing protein</fullName>
    </recommendedName>
</protein>
<gene>
    <name evidence="4" type="ORF">OVN18_02415</name>
</gene>
<organism evidence="4 5">
    <name type="scientific">Microcella daejeonensis</name>
    <dbReference type="NCBI Taxonomy" id="2994971"/>
    <lineage>
        <taxon>Bacteria</taxon>
        <taxon>Bacillati</taxon>
        <taxon>Actinomycetota</taxon>
        <taxon>Actinomycetes</taxon>
        <taxon>Micrococcales</taxon>
        <taxon>Microbacteriaceae</taxon>
        <taxon>Microcella</taxon>
    </lineage>
</organism>
<comment type="similarity">
    <text evidence="1">Belongs to the EamA transporter family.</text>
</comment>
<feature type="domain" description="EamA" evidence="3">
    <location>
        <begin position="151"/>
        <end position="296"/>
    </location>
</feature>
<accession>A0A9E8MLU5</accession>
<feature type="transmembrane region" description="Helical" evidence="2">
    <location>
        <begin position="88"/>
        <end position="108"/>
    </location>
</feature>
<proteinExistence type="inferred from homology"/>
<keyword evidence="2" id="KW-0472">Membrane</keyword>
<feature type="transmembrane region" description="Helical" evidence="2">
    <location>
        <begin position="176"/>
        <end position="197"/>
    </location>
</feature>
<dbReference type="EMBL" id="CP113089">
    <property type="protein sequence ID" value="WAB81896.1"/>
    <property type="molecule type" value="Genomic_DNA"/>
</dbReference>
<feature type="transmembrane region" description="Helical" evidence="2">
    <location>
        <begin position="58"/>
        <end position="81"/>
    </location>
</feature>
<feature type="transmembrane region" description="Helical" evidence="2">
    <location>
        <begin position="144"/>
        <end position="164"/>
    </location>
</feature>
<feature type="transmembrane region" description="Helical" evidence="2">
    <location>
        <begin position="6"/>
        <end position="25"/>
    </location>
</feature>
<dbReference type="RefSeq" id="WP_267781701.1">
    <property type="nucleotide sequence ID" value="NZ_CP113089.1"/>
</dbReference>
<sequence>MTGAVLLALAASLLLGTSDFLGGLLSRRTPLIVVLLGSQLVVGALLSLALLVEPYDAAAGDAIAAGIVSGASTAIALAALFRGLAIGTMGVVAPVSALAVIVPVALGIAQGDPVGGMLGLGLLLAIAGTVLASGPELRAGRRAALSLALGGIAALGFGVSQAALGIGSAESVVTTLLTHAATVIGLLIVAFSAWVHVRLRGAAGRLRSGRAASPALLPARITGRDAAAIVVTGVLVAGANLAFAVATTAGALSTVAVLAALYPVVTVVLARQVLGERVRRAQLAGVVLALVGVGLIAAGG</sequence>
<feature type="transmembrane region" description="Helical" evidence="2">
    <location>
        <begin position="281"/>
        <end position="299"/>
    </location>
</feature>
<feature type="transmembrane region" description="Helical" evidence="2">
    <location>
        <begin position="32"/>
        <end position="52"/>
    </location>
</feature>
<feature type="transmembrane region" description="Helical" evidence="2">
    <location>
        <begin position="251"/>
        <end position="269"/>
    </location>
</feature>
<dbReference type="InterPro" id="IPR000620">
    <property type="entry name" value="EamA_dom"/>
</dbReference>
<evidence type="ECO:0000256" key="2">
    <source>
        <dbReference type="SAM" id="Phobius"/>
    </source>
</evidence>
<evidence type="ECO:0000259" key="3">
    <source>
        <dbReference type="Pfam" id="PF00892"/>
    </source>
</evidence>
<dbReference type="Proteomes" id="UP001164706">
    <property type="component" value="Chromosome"/>
</dbReference>
<feature type="transmembrane region" description="Helical" evidence="2">
    <location>
        <begin position="226"/>
        <end position="245"/>
    </location>
</feature>
<dbReference type="SUPFAM" id="SSF103481">
    <property type="entry name" value="Multidrug resistance efflux transporter EmrE"/>
    <property type="match status" value="1"/>
</dbReference>
<reference evidence="4" key="1">
    <citation type="submission" date="2022-11" db="EMBL/GenBank/DDBJ databases">
        <title>Description of Microcella daejonensis nov. sp, isolated from riverside soil.</title>
        <authorList>
            <person name="Molina K.M."/>
            <person name="Kim S.B."/>
        </authorList>
    </citation>
    <scope>NUCLEOTIDE SEQUENCE</scope>
    <source>
        <strain evidence="4">MMS21-STM12</strain>
    </source>
</reference>
<evidence type="ECO:0000256" key="1">
    <source>
        <dbReference type="ARBA" id="ARBA00007362"/>
    </source>
</evidence>
<dbReference type="Pfam" id="PF00892">
    <property type="entry name" value="EamA"/>
    <property type="match status" value="1"/>
</dbReference>
<keyword evidence="5" id="KW-1185">Reference proteome</keyword>
<evidence type="ECO:0000313" key="4">
    <source>
        <dbReference type="EMBL" id="WAB81896.1"/>
    </source>
</evidence>
<keyword evidence="2" id="KW-0812">Transmembrane</keyword>
<name>A0A9E8MLU5_9MICO</name>
<dbReference type="InterPro" id="IPR037185">
    <property type="entry name" value="EmrE-like"/>
</dbReference>